<accession>A0AA51X5C9</accession>
<dbReference type="RefSeq" id="WP_309201079.1">
    <property type="nucleotide sequence ID" value="NZ_CP133548.1"/>
</dbReference>
<organism evidence="1 2">
    <name type="scientific">Pleionea litopenaei</name>
    <dbReference type="NCBI Taxonomy" id="3070815"/>
    <lineage>
        <taxon>Bacteria</taxon>
        <taxon>Pseudomonadati</taxon>
        <taxon>Pseudomonadota</taxon>
        <taxon>Gammaproteobacteria</taxon>
        <taxon>Oceanospirillales</taxon>
        <taxon>Pleioneaceae</taxon>
        <taxon>Pleionea</taxon>
    </lineage>
</organism>
<gene>
    <name evidence="1" type="ORF">Q9312_11930</name>
</gene>
<evidence type="ECO:0000313" key="2">
    <source>
        <dbReference type="Proteomes" id="UP001239782"/>
    </source>
</evidence>
<dbReference type="AlphaFoldDB" id="A0AA51X5C9"/>
<keyword evidence="2" id="KW-1185">Reference proteome</keyword>
<proteinExistence type="predicted"/>
<evidence type="ECO:0000313" key="1">
    <source>
        <dbReference type="EMBL" id="WMS85927.1"/>
    </source>
</evidence>
<dbReference type="Proteomes" id="UP001239782">
    <property type="component" value="Chromosome"/>
</dbReference>
<name>A0AA51X5C9_9GAMM</name>
<dbReference type="EMBL" id="CP133548">
    <property type="protein sequence ID" value="WMS85927.1"/>
    <property type="molecule type" value="Genomic_DNA"/>
</dbReference>
<dbReference type="KEGG" id="plei:Q9312_11930"/>
<sequence>MNGKLGLIVGTALVAVLCAWMYSNHLLEQQVTEFCDEAAVGTFEDDLVILAQQRSMLESPVTEIPSVSNDIQVKHYQPSELPFWGRQFACIIELKDKRIQRREFSR</sequence>
<reference evidence="1 2" key="1">
    <citation type="submission" date="2023-08" db="EMBL/GenBank/DDBJ databases">
        <title>Pleionea litopenaei sp. nov., isolated from stomach of juvenile Litopenaeus vannamei.</title>
        <authorList>
            <person name="Rho A.M."/>
            <person name="Hwang C.Y."/>
        </authorList>
    </citation>
    <scope>NUCLEOTIDE SEQUENCE [LARGE SCALE GENOMIC DNA]</scope>
    <source>
        <strain evidence="1 2">HL-JVS1</strain>
    </source>
</reference>
<protein>
    <submittedName>
        <fullName evidence="1">Uncharacterized protein</fullName>
    </submittedName>
</protein>